<reference evidence="1" key="2">
    <citation type="journal article" date="2022" name="New Phytol.">
        <title>Evolutionary transition to the ectomycorrhizal habit in the genomes of a hyperdiverse lineage of mushroom-forming fungi.</title>
        <authorList>
            <person name="Looney B."/>
            <person name="Miyauchi S."/>
            <person name="Morin E."/>
            <person name="Drula E."/>
            <person name="Courty P.E."/>
            <person name="Kohler A."/>
            <person name="Kuo A."/>
            <person name="LaButti K."/>
            <person name="Pangilinan J."/>
            <person name="Lipzen A."/>
            <person name="Riley R."/>
            <person name="Andreopoulos W."/>
            <person name="He G."/>
            <person name="Johnson J."/>
            <person name="Nolan M."/>
            <person name="Tritt A."/>
            <person name="Barry K.W."/>
            <person name="Grigoriev I.V."/>
            <person name="Nagy L.G."/>
            <person name="Hibbett D."/>
            <person name="Henrissat B."/>
            <person name="Matheny P.B."/>
            <person name="Labbe J."/>
            <person name="Martin F.M."/>
        </authorList>
    </citation>
    <scope>NUCLEOTIDE SEQUENCE</scope>
    <source>
        <strain evidence="1">HHB10654</strain>
    </source>
</reference>
<sequence length="338" mass="38997">MPSATHFVLPDLLSLSIAFPDATNPHWKPAAAESRDWVNSYKVFSDRRRAFFFQGQSELLVSHCYPYAEFEQFRTCCDFVNLLFTIDEISDEQTPEDALITGNVFLHAMRDPEWSDGSKLARMTADFRSRLTRTVKPGSFDRFVERCQDYIECVVQEADLRQRGEILDLDSYLVLRRENSAVRVCFALIPYVLGIDLPEEVYQDVMVQKIYMGCVDMVCWANDIYSYNMELNSGLAGNNFMTVLMKTRNMDIQTASDFIGRHYQHLMDEVVAAKRQLRSFGHAVDGDIERYIRGCQHWAAGNLAWSFETPRYFGANRTEIKRSLVVPLKPLELEPLDD</sequence>
<name>A0ACB8TC91_9AGAM</name>
<dbReference type="Proteomes" id="UP000814140">
    <property type="component" value="Unassembled WGS sequence"/>
</dbReference>
<protein>
    <submittedName>
        <fullName evidence="1">Terpenoid synthase</fullName>
    </submittedName>
</protein>
<organism evidence="1 2">
    <name type="scientific">Artomyces pyxidatus</name>
    <dbReference type="NCBI Taxonomy" id="48021"/>
    <lineage>
        <taxon>Eukaryota</taxon>
        <taxon>Fungi</taxon>
        <taxon>Dikarya</taxon>
        <taxon>Basidiomycota</taxon>
        <taxon>Agaricomycotina</taxon>
        <taxon>Agaricomycetes</taxon>
        <taxon>Russulales</taxon>
        <taxon>Auriscalpiaceae</taxon>
        <taxon>Artomyces</taxon>
    </lineage>
</organism>
<dbReference type="EMBL" id="MU277194">
    <property type="protein sequence ID" value="KAI0065942.1"/>
    <property type="molecule type" value="Genomic_DNA"/>
</dbReference>
<comment type="caution">
    <text evidence="1">The sequence shown here is derived from an EMBL/GenBank/DDBJ whole genome shotgun (WGS) entry which is preliminary data.</text>
</comment>
<evidence type="ECO:0000313" key="1">
    <source>
        <dbReference type="EMBL" id="KAI0065942.1"/>
    </source>
</evidence>
<accession>A0ACB8TC91</accession>
<proteinExistence type="predicted"/>
<gene>
    <name evidence="1" type="ORF">BV25DRAFT_1798043</name>
</gene>
<evidence type="ECO:0000313" key="2">
    <source>
        <dbReference type="Proteomes" id="UP000814140"/>
    </source>
</evidence>
<keyword evidence="2" id="KW-1185">Reference proteome</keyword>
<reference evidence="1" key="1">
    <citation type="submission" date="2021-03" db="EMBL/GenBank/DDBJ databases">
        <authorList>
            <consortium name="DOE Joint Genome Institute"/>
            <person name="Ahrendt S."/>
            <person name="Looney B.P."/>
            <person name="Miyauchi S."/>
            <person name="Morin E."/>
            <person name="Drula E."/>
            <person name="Courty P.E."/>
            <person name="Chicoki N."/>
            <person name="Fauchery L."/>
            <person name="Kohler A."/>
            <person name="Kuo A."/>
            <person name="Labutti K."/>
            <person name="Pangilinan J."/>
            <person name="Lipzen A."/>
            <person name="Riley R."/>
            <person name="Andreopoulos W."/>
            <person name="He G."/>
            <person name="Johnson J."/>
            <person name="Barry K.W."/>
            <person name="Grigoriev I.V."/>
            <person name="Nagy L."/>
            <person name="Hibbett D."/>
            <person name="Henrissat B."/>
            <person name="Matheny P.B."/>
            <person name="Labbe J."/>
            <person name="Martin F."/>
        </authorList>
    </citation>
    <scope>NUCLEOTIDE SEQUENCE</scope>
    <source>
        <strain evidence="1">HHB10654</strain>
    </source>
</reference>